<protein>
    <recommendedName>
        <fullName evidence="3 6">peptidylprolyl isomerase</fullName>
        <ecNumber evidence="3 6">5.2.1.8</ecNumber>
    </recommendedName>
</protein>
<evidence type="ECO:0000313" key="10">
    <source>
        <dbReference type="EMBL" id="GGD93120.1"/>
    </source>
</evidence>
<dbReference type="PROSITE" id="PS51257">
    <property type="entry name" value="PROKAR_LIPOPROTEIN"/>
    <property type="match status" value="1"/>
</dbReference>
<dbReference type="PROSITE" id="PS00170">
    <property type="entry name" value="CSA_PPIASE_1"/>
    <property type="match status" value="1"/>
</dbReference>
<feature type="coiled-coil region" evidence="7">
    <location>
        <begin position="191"/>
        <end position="240"/>
    </location>
</feature>
<dbReference type="RefSeq" id="WP_188441358.1">
    <property type="nucleotide sequence ID" value="NZ_BMGK01000006.1"/>
</dbReference>
<feature type="domain" description="PPIase FKBP-type" evidence="8">
    <location>
        <begin position="260"/>
        <end position="366"/>
    </location>
</feature>
<comment type="similarity">
    <text evidence="2">Belongs to the cyclophilin-type PPIase family.</text>
</comment>
<dbReference type="PANTHER" id="PTHR45625">
    <property type="entry name" value="PEPTIDYL-PROLYL CIS-TRANS ISOMERASE-RELATED"/>
    <property type="match status" value="1"/>
</dbReference>
<dbReference type="PRINTS" id="PR00153">
    <property type="entry name" value="CSAPPISMRASE"/>
</dbReference>
<evidence type="ECO:0000256" key="1">
    <source>
        <dbReference type="ARBA" id="ARBA00000971"/>
    </source>
</evidence>
<dbReference type="PROSITE" id="PS50059">
    <property type="entry name" value="FKBP_PPIASE"/>
    <property type="match status" value="1"/>
</dbReference>
<dbReference type="EC" id="5.2.1.8" evidence="3 6"/>
<keyword evidence="5 6" id="KW-0413">Isomerase</keyword>
<accession>A0A8J2Y8G8</accession>
<evidence type="ECO:0000259" key="8">
    <source>
        <dbReference type="PROSITE" id="PS50059"/>
    </source>
</evidence>
<dbReference type="PANTHER" id="PTHR45625:SF4">
    <property type="entry name" value="PEPTIDYLPROLYL ISOMERASE DOMAIN AND WD REPEAT-CONTAINING PROTEIN 1"/>
    <property type="match status" value="1"/>
</dbReference>
<comment type="caution">
    <text evidence="10">The sequence shown here is derived from an EMBL/GenBank/DDBJ whole genome shotgun (WGS) entry which is preliminary data.</text>
</comment>
<evidence type="ECO:0000256" key="7">
    <source>
        <dbReference type="SAM" id="Coils"/>
    </source>
</evidence>
<name>A0A8J2Y8G8_9FLAO</name>
<evidence type="ECO:0000256" key="6">
    <source>
        <dbReference type="PROSITE-ProRule" id="PRU00277"/>
    </source>
</evidence>
<dbReference type="Pfam" id="PF00254">
    <property type="entry name" value="FKBP_C"/>
    <property type="match status" value="1"/>
</dbReference>
<evidence type="ECO:0000256" key="5">
    <source>
        <dbReference type="ARBA" id="ARBA00023235"/>
    </source>
</evidence>
<evidence type="ECO:0000256" key="4">
    <source>
        <dbReference type="ARBA" id="ARBA00023110"/>
    </source>
</evidence>
<dbReference type="InterPro" id="IPR044666">
    <property type="entry name" value="Cyclophilin_A-like"/>
</dbReference>
<reference evidence="10" key="2">
    <citation type="submission" date="2020-09" db="EMBL/GenBank/DDBJ databases">
        <authorList>
            <person name="Sun Q."/>
            <person name="Zhou Y."/>
        </authorList>
    </citation>
    <scope>NUCLEOTIDE SEQUENCE</scope>
    <source>
        <strain evidence="10">CGMCC 1.12924</strain>
    </source>
</reference>
<dbReference type="InterPro" id="IPR020892">
    <property type="entry name" value="Cyclophilin-type_PPIase_CS"/>
</dbReference>
<dbReference type="Proteomes" id="UP000652231">
    <property type="component" value="Unassembled WGS sequence"/>
</dbReference>
<evidence type="ECO:0000259" key="9">
    <source>
        <dbReference type="PROSITE" id="PS50072"/>
    </source>
</evidence>
<dbReference type="Pfam" id="PF00160">
    <property type="entry name" value="Pro_isomerase"/>
    <property type="match status" value="1"/>
</dbReference>
<sequence length="367" mass="40908">MKKTTLLFAFFAFTLFACQDKYPDLEDGVYAEFITNKGTFVAKLFHEQTPITVSNFVDLAEGNNALVDSTYEGKPFYDSLVFHRVIKDFMIQGGDPLGNGTGNPGYRFPDEIVEGLEHNKKGILSMANSGPDTNGSQFFITAKETPHLNGMHTVFGEVVMGMEVVEAINQVPTNERDVPQEAVVIEKLNIIRKGNVSLNSFEKEMESVENERKEKEARLNEIKEETAAEFNKLKEEAEELPSGLKMFFTKKGDGVQPKEGQRVLINYEGYLSDGTLFDSSKLEIAEKYEMVDPRRLQANQYAPMPAEYSRDAQLIAGFKEGMLEMKVGDEAVLFIPSYLGYGENGAGSVIPPNADLIFKIEIADIAN</sequence>
<dbReference type="AlphaFoldDB" id="A0A8J2Y8G8"/>
<feature type="domain" description="PPIase cyclophilin-type" evidence="9">
    <location>
        <begin position="38"/>
        <end position="190"/>
    </location>
</feature>
<dbReference type="CDD" id="cd00317">
    <property type="entry name" value="cyclophilin"/>
    <property type="match status" value="1"/>
</dbReference>
<dbReference type="GO" id="GO:0003755">
    <property type="term" value="F:peptidyl-prolyl cis-trans isomerase activity"/>
    <property type="evidence" value="ECO:0007669"/>
    <property type="project" value="UniProtKB-KW"/>
</dbReference>
<comment type="catalytic activity">
    <reaction evidence="1 6">
        <text>[protein]-peptidylproline (omega=180) = [protein]-peptidylproline (omega=0)</text>
        <dbReference type="Rhea" id="RHEA:16237"/>
        <dbReference type="Rhea" id="RHEA-COMP:10747"/>
        <dbReference type="Rhea" id="RHEA-COMP:10748"/>
        <dbReference type="ChEBI" id="CHEBI:83833"/>
        <dbReference type="ChEBI" id="CHEBI:83834"/>
        <dbReference type="EC" id="5.2.1.8"/>
    </reaction>
</comment>
<reference evidence="10" key="1">
    <citation type="journal article" date="2014" name="Int. J. Syst. Evol. Microbiol.">
        <title>Complete genome sequence of Corynebacterium casei LMG S-19264T (=DSM 44701T), isolated from a smear-ripened cheese.</title>
        <authorList>
            <consortium name="US DOE Joint Genome Institute (JGI-PGF)"/>
            <person name="Walter F."/>
            <person name="Albersmeier A."/>
            <person name="Kalinowski J."/>
            <person name="Ruckert C."/>
        </authorList>
    </citation>
    <scope>NUCLEOTIDE SEQUENCE</scope>
    <source>
        <strain evidence="10">CGMCC 1.12924</strain>
    </source>
</reference>
<dbReference type="Gene3D" id="3.10.50.40">
    <property type="match status" value="1"/>
</dbReference>
<dbReference type="Gene3D" id="2.40.100.10">
    <property type="entry name" value="Cyclophilin-like"/>
    <property type="match status" value="1"/>
</dbReference>
<evidence type="ECO:0000256" key="3">
    <source>
        <dbReference type="ARBA" id="ARBA00013194"/>
    </source>
</evidence>
<gene>
    <name evidence="10" type="primary">ppiA</name>
    <name evidence="10" type="ORF">GCM10011312_16080</name>
</gene>
<dbReference type="EMBL" id="BMGK01000006">
    <property type="protein sequence ID" value="GGD93120.1"/>
    <property type="molecule type" value="Genomic_DNA"/>
</dbReference>
<dbReference type="InterPro" id="IPR029000">
    <property type="entry name" value="Cyclophilin-like_dom_sf"/>
</dbReference>
<keyword evidence="4 6" id="KW-0697">Rotamase</keyword>
<dbReference type="PROSITE" id="PS50072">
    <property type="entry name" value="CSA_PPIASE_2"/>
    <property type="match status" value="1"/>
</dbReference>
<keyword evidence="7" id="KW-0175">Coiled coil</keyword>
<evidence type="ECO:0000256" key="2">
    <source>
        <dbReference type="ARBA" id="ARBA00007365"/>
    </source>
</evidence>
<proteinExistence type="inferred from homology"/>
<dbReference type="InterPro" id="IPR001179">
    <property type="entry name" value="PPIase_FKBP_dom"/>
</dbReference>
<dbReference type="GO" id="GO:0006457">
    <property type="term" value="P:protein folding"/>
    <property type="evidence" value="ECO:0007669"/>
    <property type="project" value="InterPro"/>
</dbReference>
<dbReference type="InterPro" id="IPR002130">
    <property type="entry name" value="Cyclophilin-type_PPIase_dom"/>
</dbReference>
<dbReference type="InterPro" id="IPR046357">
    <property type="entry name" value="PPIase_dom_sf"/>
</dbReference>
<dbReference type="SUPFAM" id="SSF50891">
    <property type="entry name" value="Cyclophilin-like"/>
    <property type="match status" value="1"/>
</dbReference>
<evidence type="ECO:0000313" key="11">
    <source>
        <dbReference type="Proteomes" id="UP000652231"/>
    </source>
</evidence>
<dbReference type="SUPFAM" id="SSF54534">
    <property type="entry name" value="FKBP-like"/>
    <property type="match status" value="1"/>
</dbReference>
<organism evidence="10 11">
    <name type="scientific">Planktosalinus lacus</name>
    <dbReference type="NCBI Taxonomy" id="1526573"/>
    <lineage>
        <taxon>Bacteria</taxon>
        <taxon>Pseudomonadati</taxon>
        <taxon>Bacteroidota</taxon>
        <taxon>Flavobacteriia</taxon>
        <taxon>Flavobacteriales</taxon>
        <taxon>Flavobacteriaceae</taxon>
        <taxon>Planktosalinus</taxon>
    </lineage>
</organism>
<keyword evidence="11" id="KW-1185">Reference proteome</keyword>